<dbReference type="EMBL" id="CACRXK020010896">
    <property type="protein sequence ID" value="CAB4020310.1"/>
    <property type="molecule type" value="Genomic_DNA"/>
</dbReference>
<protein>
    <submittedName>
        <fullName evidence="1">Uncharacterized protein</fullName>
    </submittedName>
</protein>
<organism evidence="1 2">
    <name type="scientific">Paramuricea clavata</name>
    <name type="common">Red gorgonian</name>
    <name type="synonym">Violescent sea-whip</name>
    <dbReference type="NCBI Taxonomy" id="317549"/>
    <lineage>
        <taxon>Eukaryota</taxon>
        <taxon>Metazoa</taxon>
        <taxon>Cnidaria</taxon>
        <taxon>Anthozoa</taxon>
        <taxon>Octocorallia</taxon>
        <taxon>Malacalcyonacea</taxon>
        <taxon>Plexauridae</taxon>
        <taxon>Paramuricea</taxon>
    </lineage>
</organism>
<keyword evidence="2" id="KW-1185">Reference proteome</keyword>
<feature type="non-terminal residue" evidence="1">
    <location>
        <position position="166"/>
    </location>
</feature>
<name>A0A7D9J2X4_PARCT</name>
<sequence length="166" mass="19451">MKRTKRFEAISDEQLKQRQHNLENKNTTDNEKKAERLFKQYLAEIGEDLNFCEFSEEKLDKHLAKFWFAARTKNGQKYKIGSLETTRYSLNRVLKRYGHKFDITKRECTAFTASIKAYEDATTELKQEGKGFTKNHAAVSPEDLYDIYHSRHLDPDAGPRALQNKV</sequence>
<gene>
    <name evidence="1" type="ORF">PACLA_8A084904</name>
</gene>
<evidence type="ECO:0000313" key="1">
    <source>
        <dbReference type="EMBL" id="CAB4020310.1"/>
    </source>
</evidence>
<comment type="caution">
    <text evidence="1">The sequence shown here is derived from an EMBL/GenBank/DDBJ whole genome shotgun (WGS) entry which is preliminary data.</text>
</comment>
<evidence type="ECO:0000313" key="2">
    <source>
        <dbReference type="Proteomes" id="UP001152795"/>
    </source>
</evidence>
<proteinExistence type="predicted"/>
<dbReference type="OrthoDB" id="6123923at2759"/>
<reference evidence="1" key="1">
    <citation type="submission" date="2020-04" db="EMBL/GenBank/DDBJ databases">
        <authorList>
            <person name="Alioto T."/>
            <person name="Alioto T."/>
            <person name="Gomez Garrido J."/>
        </authorList>
    </citation>
    <scope>NUCLEOTIDE SEQUENCE</scope>
    <source>
        <strain evidence="1">A484AB</strain>
    </source>
</reference>
<dbReference type="InterPro" id="IPR052787">
    <property type="entry name" value="MAVS"/>
</dbReference>
<dbReference type="PANTHER" id="PTHR21446">
    <property type="entry name" value="DUF3504 DOMAIN-CONTAINING PROTEIN"/>
    <property type="match status" value="1"/>
</dbReference>
<dbReference type="AlphaFoldDB" id="A0A7D9J2X4"/>
<accession>A0A7D9J2X4</accession>
<dbReference type="Proteomes" id="UP001152795">
    <property type="component" value="Unassembled WGS sequence"/>
</dbReference>
<dbReference type="PANTHER" id="PTHR21446:SF12">
    <property type="entry name" value="POTASSIUM CHANNEL TETRAMERIZATION DOMAIN CONTAINING 1"/>
    <property type="match status" value="1"/>
</dbReference>